<proteinExistence type="predicted"/>
<dbReference type="PANTHER" id="PTHR43433:SF5">
    <property type="entry name" value="AB HYDROLASE-1 DOMAIN-CONTAINING PROTEIN"/>
    <property type="match status" value="1"/>
</dbReference>
<dbReference type="AlphaFoldDB" id="A0A2V4AYF8"/>
<dbReference type="InterPro" id="IPR000073">
    <property type="entry name" value="AB_hydrolase_1"/>
</dbReference>
<keyword evidence="3" id="KW-1185">Reference proteome</keyword>
<accession>A0A2V4AYF8</accession>
<gene>
    <name evidence="2" type="ORF">BAY60_10615</name>
</gene>
<dbReference type="Gene3D" id="3.40.50.1820">
    <property type="entry name" value="alpha/beta hydrolase"/>
    <property type="match status" value="1"/>
</dbReference>
<evidence type="ECO:0000313" key="2">
    <source>
        <dbReference type="EMBL" id="PXY26946.1"/>
    </source>
</evidence>
<dbReference type="PANTHER" id="PTHR43433">
    <property type="entry name" value="HYDROLASE, ALPHA/BETA FOLD FAMILY PROTEIN"/>
    <property type="match status" value="1"/>
</dbReference>
<dbReference type="GO" id="GO:0003824">
    <property type="term" value="F:catalytic activity"/>
    <property type="evidence" value="ECO:0007669"/>
    <property type="project" value="UniProtKB-ARBA"/>
</dbReference>
<reference evidence="2 3" key="1">
    <citation type="submission" date="2016-07" db="EMBL/GenBank/DDBJ databases">
        <title>Draft genome sequence of Prauserella muralis DSM 45305, isolated from a mould-covered wall in an indoor environment.</title>
        <authorList>
            <person name="Ruckert C."/>
            <person name="Albersmeier A."/>
            <person name="Jiang C.-L."/>
            <person name="Jiang Y."/>
            <person name="Kalinowski J."/>
            <person name="Schneider O."/>
            <person name="Winkler A."/>
            <person name="Zotchev S.B."/>
        </authorList>
    </citation>
    <scope>NUCLEOTIDE SEQUENCE [LARGE SCALE GENOMIC DNA]</scope>
    <source>
        <strain evidence="2 3">DSM 45305</strain>
    </source>
</reference>
<protein>
    <recommendedName>
        <fullName evidence="1">AB hydrolase-1 domain-containing protein</fullName>
    </recommendedName>
</protein>
<evidence type="ECO:0000259" key="1">
    <source>
        <dbReference type="Pfam" id="PF12697"/>
    </source>
</evidence>
<dbReference type="RefSeq" id="WP_170160383.1">
    <property type="nucleotide sequence ID" value="NZ_MASW01000002.1"/>
</dbReference>
<dbReference type="Pfam" id="PF12697">
    <property type="entry name" value="Abhydrolase_6"/>
    <property type="match status" value="1"/>
</dbReference>
<dbReference type="Proteomes" id="UP000249915">
    <property type="component" value="Unassembled WGS sequence"/>
</dbReference>
<comment type="caution">
    <text evidence="2">The sequence shown here is derived from an EMBL/GenBank/DDBJ whole genome shotgun (WGS) entry which is preliminary data.</text>
</comment>
<sequence length="262" mass="27254">MSTVISSDGTVIDYDRYGQGHPVIFIGGMTQHRAIDQGTTEIATKLAAEGFTAIDYDRRGRGRSGDMAPWDLRREVEDVAALIDAVGGPATLYTSSSGATVGLAAASEGVGVAALALYEPPLFPGAGHAEDLSALRALIAEGRHDEAVRHTMVHVMGLPEEAVEGMAQDPSWAGMVSVAPTFVYDLSAVHDVGTGPDWRTRWAGVTVPTVVFSGDATFPGMPEAADAVAAALPNATRRVLPGQGHGPAADAIVPALVEFLRP</sequence>
<dbReference type="InterPro" id="IPR029058">
    <property type="entry name" value="AB_hydrolase_fold"/>
</dbReference>
<feature type="domain" description="AB hydrolase-1" evidence="1">
    <location>
        <begin position="44"/>
        <end position="249"/>
    </location>
</feature>
<dbReference type="InterPro" id="IPR050471">
    <property type="entry name" value="AB_hydrolase"/>
</dbReference>
<name>A0A2V4AYF8_9PSEU</name>
<dbReference type="SUPFAM" id="SSF53474">
    <property type="entry name" value="alpha/beta-Hydrolases"/>
    <property type="match status" value="1"/>
</dbReference>
<dbReference type="EMBL" id="MASW01000002">
    <property type="protein sequence ID" value="PXY26946.1"/>
    <property type="molecule type" value="Genomic_DNA"/>
</dbReference>
<organism evidence="2 3">
    <name type="scientific">Prauserella muralis</name>
    <dbReference type="NCBI Taxonomy" id="588067"/>
    <lineage>
        <taxon>Bacteria</taxon>
        <taxon>Bacillati</taxon>
        <taxon>Actinomycetota</taxon>
        <taxon>Actinomycetes</taxon>
        <taxon>Pseudonocardiales</taxon>
        <taxon>Pseudonocardiaceae</taxon>
        <taxon>Prauserella</taxon>
    </lineage>
</organism>
<evidence type="ECO:0000313" key="3">
    <source>
        <dbReference type="Proteomes" id="UP000249915"/>
    </source>
</evidence>